<feature type="chain" id="PRO_5026071370" description="Cellular morphogenesis protein" evidence="2">
    <location>
        <begin position="34"/>
        <end position="1237"/>
    </location>
</feature>
<accession>A0A6G1IXC2</accession>
<dbReference type="InterPro" id="IPR015915">
    <property type="entry name" value="Kelch-typ_b-propeller"/>
</dbReference>
<dbReference type="Pfam" id="PF20843">
    <property type="entry name" value="Rax2_3"/>
    <property type="match status" value="1"/>
</dbReference>
<evidence type="ECO:0000313" key="7">
    <source>
        <dbReference type="Proteomes" id="UP000799291"/>
    </source>
</evidence>
<proteinExistence type="predicted"/>
<dbReference type="InterPro" id="IPR048266">
    <property type="entry name" value="Rax2-like_second"/>
</dbReference>
<dbReference type="InterPro" id="IPR024982">
    <property type="entry name" value="Rax2-like_C"/>
</dbReference>
<feature type="domain" description="Rax2-like C-terminal" evidence="3">
    <location>
        <begin position="913"/>
        <end position="1161"/>
    </location>
</feature>
<dbReference type="InterPro" id="IPR011043">
    <property type="entry name" value="Gal_Oxase/kelch_b-propeller"/>
</dbReference>
<sequence>MREPFSSMLASRAGKLALSLLLASPQLIPGTAAFTFVPIPSPNLNLDPLGRVAFAGDFDAISLYQFQDQSQEPAGVNGASAILSRFPNGVFATIQKTDGDVKAMCAYQKDGNLHGIVVGGNFTSVDGTHTPGGIAMIDPNTGDPTAVEGLNGSVNALHCDSGRGQVYVGGSFTGAESANAIIWKGNWSEMSFLGFNGPVNSIVAGLNDTVVFGGEFSGLGNNITGATENNTQALPVGSANLTAQTSSGRPGFTEPKNIACKGDQIDSQGANSTWLLADNTPGFWRADFGFGFKPTKLQLYNTNFESRGTKTWRYTALPDGGIMNFTFTDPTTGQKSFCDARCPLPQGNRSAQDFFFVNKVGMNAFRIDISDWYGQGGGLNAVQLFATDVFSYAIDEFNRPSCGGVQGAGSATKTGPWLVTPSHDSNAQYLTATLQTNNIDPSANFVVFQPNIPQSGNYSIKMYTPGCRGDGTCGTRGRVNISSSVSSKKTIPSSVELYQTNEFDKYDEIYNGYVDATDGFRPSVTLAPVANQNPGTGVLTVVAQRVGFEVLNASSGELNGLFEYDPDQQEVEEDFSKSVINSAGAGLTPADEAKITTLATADDNLFVGGSFSSDGGLNNIFAIAKDAQAPTQLSGGGLNSQVNIIYANGSDIWVGGNFTDLKNGGNSGLKGVAAYVNDNWQALGAGVTGVVMNIVPFSMNVTDGIPEEVLGISGFFTEVNGFSGNAAFSVNDFAVWVPSQKNWLQNLNTQGLDVQGHLTAWANIPNADRLYGGAVSSQSLGASGAAVLQHGGPSLSLSGFSLDIQAQQSSLRKRSLTEGQNLTTTGIVTAVFDKSNNRNLTIVGGHFATTGSDGQNITNVVIIDEKDSNKVTGFTEAVDSNSTFAALAVQDNTLFAGGRVTGQIDNNRVAGVVAWDLSTNNFASTQPPPLQGTNVTVNAIAPRRNSKDVFVAGRFESAGALSCPALCIWNTERNQWTAPGGDISGVVTSLFWISDTKLMISGNLTVNNNQTSLFTFDSTNSQFQTIAGASELPGSVTAFTPASASGNQIWAAGEAADGSAFLQRFDGSKWLPVNDMLQPDTNIRGLQVLSLNENHDEAQLIDQNQDLLLLGQINITGFGSASAALFNGTAMIPFLLSTTAQNTPGSLSQIFVENPQSFFQNGNKHLALGFVVLIALAIALALTFLLVVAGILVEYYRKKAAGYSPAPTSYTDRMGNVGRVPPEELFGTLSGPRAPAI</sequence>
<evidence type="ECO:0000259" key="3">
    <source>
        <dbReference type="Pfam" id="PF12768"/>
    </source>
</evidence>
<dbReference type="PANTHER" id="PTHR31778:SF2">
    <property type="entry name" value="BUD SITE SELECTION PROTEIN RAX2"/>
    <property type="match status" value="1"/>
</dbReference>
<evidence type="ECO:0000256" key="2">
    <source>
        <dbReference type="SAM" id="SignalP"/>
    </source>
</evidence>
<name>A0A6G1IXC2_9PLEO</name>
<evidence type="ECO:0000256" key="1">
    <source>
        <dbReference type="SAM" id="Phobius"/>
    </source>
</evidence>
<evidence type="ECO:0008006" key="8">
    <source>
        <dbReference type="Google" id="ProtNLM"/>
    </source>
</evidence>
<keyword evidence="7" id="KW-1185">Reference proteome</keyword>
<feature type="signal peptide" evidence="2">
    <location>
        <begin position="1"/>
        <end position="33"/>
    </location>
</feature>
<gene>
    <name evidence="6" type="ORF">K458DRAFT_405380</name>
</gene>
<protein>
    <recommendedName>
        <fullName evidence="8">Cellular morphogenesis protein</fullName>
    </recommendedName>
</protein>
<dbReference type="PANTHER" id="PTHR31778">
    <property type="entry name" value="BUD SITE SELECTION PROTEIN RAX2"/>
    <property type="match status" value="1"/>
</dbReference>
<feature type="domain" description="Rax2-like second" evidence="4">
    <location>
        <begin position="229"/>
        <end position="379"/>
    </location>
</feature>
<evidence type="ECO:0000259" key="4">
    <source>
        <dbReference type="Pfam" id="PF20842"/>
    </source>
</evidence>
<dbReference type="OrthoDB" id="2503993at2759"/>
<dbReference type="EMBL" id="MU005586">
    <property type="protein sequence ID" value="KAF2682613.1"/>
    <property type="molecule type" value="Genomic_DNA"/>
</dbReference>
<dbReference type="AlphaFoldDB" id="A0A6G1IXC2"/>
<evidence type="ECO:0000259" key="5">
    <source>
        <dbReference type="Pfam" id="PF20843"/>
    </source>
</evidence>
<reference evidence="6" key="1">
    <citation type="journal article" date="2020" name="Stud. Mycol.">
        <title>101 Dothideomycetes genomes: a test case for predicting lifestyles and emergence of pathogens.</title>
        <authorList>
            <person name="Haridas S."/>
            <person name="Albert R."/>
            <person name="Binder M."/>
            <person name="Bloem J."/>
            <person name="Labutti K."/>
            <person name="Salamov A."/>
            <person name="Andreopoulos B."/>
            <person name="Baker S."/>
            <person name="Barry K."/>
            <person name="Bills G."/>
            <person name="Bluhm B."/>
            <person name="Cannon C."/>
            <person name="Castanera R."/>
            <person name="Culley D."/>
            <person name="Daum C."/>
            <person name="Ezra D."/>
            <person name="Gonzalez J."/>
            <person name="Henrissat B."/>
            <person name="Kuo A."/>
            <person name="Liang C."/>
            <person name="Lipzen A."/>
            <person name="Lutzoni F."/>
            <person name="Magnuson J."/>
            <person name="Mondo S."/>
            <person name="Nolan M."/>
            <person name="Ohm R."/>
            <person name="Pangilinan J."/>
            <person name="Park H.-J."/>
            <person name="Ramirez L."/>
            <person name="Alfaro M."/>
            <person name="Sun H."/>
            <person name="Tritt A."/>
            <person name="Yoshinaga Y."/>
            <person name="Zwiers L.-H."/>
            <person name="Turgeon B."/>
            <person name="Goodwin S."/>
            <person name="Spatafora J."/>
            <person name="Crous P."/>
            <person name="Grigoriev I."/>
        </authorList>
    </citation>
    <scope>NUCLEOTIDE SEQUENCE</scope>
    <source>
        <strain evidence="6">CBS 122367</strain>
    </source>
</reference>
<dbReference type="InterPro" id="IPR048265">
    <property type="entry name" value="Rax2-like_third"/>
</dbReference>
<keyword evidence="1" id="KW-0472">Membrane</keyword>
<dbReference type="GO" id="GO:1902929">
    <property type="term" value="C:plasma membrane of growing cell tip"/>
    <property type="evidence" value="ECO:0007669"/>
    <property type="project" value="TreeGrafter"/>
</dbReference>
<keyword evidence="1" id="KW-1133">Transmembrane helix</keyword>
<keyword evidence="2" id="KW-0732">Signal</keyword>
<dbReference type="Gene3D" id="2.120.10.80">
    <property type="entry name" value="Kelch-type beta propeller"/>
    <property type="match status" value="1"/>
</dbReference>
<dbReference type="Pfam" id="PF12768">
    <property type="entry name" value="Rax2"/>
    <property type="match status" value="1"/>
</dbReference>
<evidence type="ECO:0000313" key="6">
    <source>
        <dbReference type="EMBL" id="KAF2682613.1"/>
    </source>
</evidence>
<dbReference type="Pfam" id="PF20842">
    <property type="entry name" value="Rax2_2"/>
    <property type="match status" value="1"/>
</dbReference>
<feature type="domain" description="Rax2-like third" evidence="5">
    <location>
        <begin position="390"/>
        <end position="550"/>
    </location>
</feature>
<dbReference type="SUPFAM" id="SSF50965">
    <property type="entry name" value="Galactose oxidase, central domain"/>
    <property type="match status" value="1"/>
</dbReference>
<feature type="transmembrane region" description="Helical" evidence="1">
    <location>
        <begin position="1166"/>
        <end position="1193"/>
    </location>
</feature>
<organism evidence="6 7">
    <name type="scientific">Lentithecium fluviatile CBS 122367</name>
    <dbReference type="NCBI Taxonomy" id="1168545"/>
    <lineage>
        <taxon>Eukaryota</taxon>
        <taxon>Fungi</taxon>
        <taxon>Dikarya</taxon>
        <taxon>Ascomycota</taxon>
        <taxon>Pezizomycotina</taxon>
        <taxon>Dothideomycetes</taxon>
        <taxon>Pleosporomycetidae</taxon>
        <taxon>Pleosporales</taxon>
        <taxon>Massarineae</taxon>
        <taxon>Lentitheciaceae</taxon>
        <taxon>Lentithecium</taxon>
    </lineage>
</organism>
<keyword evidence="1" id="KW-0812">Transmembrane</keyword>
<dbReference type="Proteomes" id="UP000799291">
    <property type="component" value="Unassembled WGS sequence"/>
</dbReference>